<keyword evidence="3" id="KW-1185">Reference proteome</keyword>
<comment type="caution">
    <text evidence="2">The sequence shown here is derived from an EMBL/GenBank/DDBJ whole genome shotgun (WGS) entry which is preliminary data.</text>
</comment>
<accession>A0ABP8TQS5</accession>
<protein>
    <submittedName>
        <fullName evidence="2">Uncharacterized protein</fullName>
    </submittedName>
</protein>
<sequence>MTDATNNFGIAQSGDGQIINLGAMAVGRGARVTQHQAATAQALHELQTLHALLNEQATRLPEASRADAETALSEVADELERTEPDRTRLAAALSRLTGLVKAVAPLAETAESLRQTIEKIALS</sequence>
<evidence type="ECO:0000313" key="3">
    <source>
        <dbReference type="Proteomes" id="UP001500212"/>
    </source>
</evidence>
<dbReference type="EMBL" id="BAABHJ010000026">
    <property type="protein sequence ID" value="GAA4614258.1"/>
    <property type="molecule type" value="Genomic_DNA"/>
</dbReference>
<gene>
    <name evidence="2" type="ORF">GCM10023195_62130</name>
</gene>
<feature type="region of interest" description="Disordered" evidence="1">
    <location>
        <begin position="60"/>
        <end position="83"/>
    </location>
</feature>
<organism evidence="2 3">
    <name type="scientific">Actinoallomurus liliacearum</name>
    <dbReference type="NCBI Taxonomy" id="1080073"/>
    <lineage>
        <taxon>Bacteria</taxon>
        <taxon>Bacillati</taxon>
        <taxon>Actinomycetota</taxon>
        <taxon>Actinomycetes</taxon>
        <taxon>Streptosporangiales</taxon>
        <taxon>Thermomonosporaceae</taxon>
        <taxon>Actinoallomurus</taxon>
    </lineage>
</organism>
<evidence type="ECO:0000313" key="2">
    <source>
        <dbReference type="EMBL" id="GAA4614258.1"/>
    </source>
</evidence>
<proteinExistence type="predicted"/>
<dbReference type="RefSeq" id="WP_345362549.1">
    <property type="nucleotide sequence ID" value="NZ_BAABHJ010000026.1"/>
</dbReference>
<dbReference type="Proteomes" id="UP001500212">
    <property type="component" value="Unassembled WGS sequence"/>
</dbReference>
<name>A0ABP8TQS5_9ACTN</name>
<reference evidence="3" key="1">
    <citation type="journal article" date="2019" name="Int. J. Syst. Evol. Microbiol.">
        <title>The Global Catalogue of Microorganisms (GCM) 10K type strain sequencing project: providing services to taxonomists for standard genome sequencing and annotation.</title>
        <authorList>
            <consortium name="The Broad Institute Genomics Platform"/>
            <consortium name="The Broad Institute Genome Sequencing Center for Infectious Disease"/>
            <person name="Wu L."/>
            <person name="Ma J."/>
        </authorList>
    </citation>
    <scope>NUCLEOTIDE SEQUENCE [LARGE SCALE GENOMIC DNA]</scope>
    <source>
        <strain evidence="3">JCM 17938</strain>
    </source>
</reference>
<evidence type="ECO:0000256" key="1">
    <source>
        <dbReference type="SAM" id="MobiDB-lite"/>
    </source>
</evidence>